<dbReference type="AlphaFoldDB" id="A0A915JMM5"/>
<dbReference type="InterPro" id="IPR011687">
    <property type="entry name" value="Nop53/GLTSCR2"/>
</dbReference>
<evidence type="ECO:0000313" key="8">
    <source>
        <dbReference type="WBParaSite" id="nRc.2.0.1.t27464-RA"/>
    </source>
</evidence>
<dbReference type="Pfam" id="PF07767">
    <property type="entry name" value="Nop53"/>
    <property type="match status" value="1"/>
</dbReference>
<keyword evidence="7" id="KW-1185">Reference proteome</keyword>
<evidence type="ECO:0000256" key="4">
    <source>
        <dbReference type="ARBA" id="ARBA00018339"/>
    </source>
</evidence>
<dbReference type="GO" id="GO:0005730">
    <property type="term" value="C:nucleolus"/>
    <property type="evidence" value="ECO:0007669"/>
    <property type="project" value="UniProtKB-SubCell"/>
</dbReference>
<evidence type="ECO:0000256" key="1">
    <source>
        <dbReference type="ARBA" id="ARBA00004604"/>
    </source>
</evidence>
<protein>
    <recommendedName>
        <fullName evidence="4">Ribosome biogenesis protein NOP53</fullName>
    </recommendedName>
</protein>
<sequence>MYEFLSDKRLGENNIDDEKTLFMRSTVDLKLRGMIAKKSAAKRISRNKKRYWRKGVDITDVETFKSDQRKEERLGLTEKHDSDLFFIHKDPSDQSGNAKLQSKVTLKSFSNLLPDSAVEAFAEQNRGRKATKRREALKEKKLRAKNSTQNKSVSCNEEKICDLWEESSRKYDYLSSETEVAYLRSTKRILPKVPTCSRIATTALKPVASPHPGQSYNPKFEDHQDLLSRAVLEEAKKIDVVEKLKKRLTPKGDVATEAIKFAEACEGLDLFTKVNNLRESDDDEDVLDNEDKKPDLEKLKPLIAKIDSENRKTRKIEGNLMEDRYRSILKRNIVEVRNPKRNKGRKYKLKKYQKPGVDEVTVDYVPR</sequence>
<dbReference type="GO" id="GO:0000027">
    <property type="term" value="P:ribosomal large subunit assembly"/>
    <property type="evidence" value="ECO:0007669"/>
    <property type="project" value="TreeGrafter"/>
</dbReference>
<name>A0A915JMM5_ROMCU</name>
<dbReference type="OMA" id="TEKWTHK"/>
<evidence type="ECO:0000256" key="3">
    <source>
        <dbReference type="ARBA" id="ARBA00008838"/>
    </source>
</evidence>
<evidence type="ECO:0000256" key="2">
    <source>
        <dbReference type="ARBA" id="ARBA00004642"/>
    </source>
</evidence>
<dbReference type="WBParaSite" id="nRc.2.0.1.t27464-RA">
    <property type="protein sequence ID" value="nRc.2.0.1.t27464-RA"/>
    <property type="gene ID" value="nRc.2.0.1.g27464"/>
</dbReference>
<accession>A0A915JMM5</accession>
<dbReference type="GO" id="GO:0008097">
    <property type="term" value="F:5S rRNA binding"/>
    <property type="evidence" value="ECO:0007669"/>
    <property type="project" value="TreeGrafter"/>
</dbReference>
<keyword evidence="5" id="KW-0690">Ribosome biogenesis</keyword>
<evidence type="ECO:0000313" key="7">
    <source>
        <dbReference type="Proteomes" id="UP000887565"/>
    </source>
</evidence>
<reference evidence="8" key="1">
    <citation type="submission" date="2022-11" db="UniProtKB">
        <authorList>
            <consortium name="WormBaseParasite"/>
        </authorList>
    </citation>
    <scope>IDENTIFICATION</scope>
</reference>
<dbReference type="GO" id="GO:0005654">
    <property type="term" value="C:nucleoplasm"/>
    <property type="evidence" value="ECO:0007669"/>
    <property type="project" value="UniProtKB-SubCell"/>
</dbReference>
<comment type="subcellular location">
    <subcellularLocation>
        <location evidence="1">Nucleus</location>
        <location evidence="1">Nucleolus</location>
    </subcellularLocation>
    <subcellularLocation>
        <location evidence="2">Nucleus</location>
        <location evidence="2">Nucleoplasm</location>
    </subcellularLocation>
</comment>
<keyword evidence="6" id="KW-0539">Nucleus</keyword>
<dbReference type="PIRSF" id="PIRSF017302">
    <property type="entry name" value="Gltscr2"/>
    <property type="match status" value="1"/>
</dbReference>
<organism evidence="7 8">
    <name type="scientific">Romanomermis culicivorax</name>
    <name type="common">Nematode worm</name>
    <dbReference type="NCBI Taxonomy" id="13658"/>
    <lineage>
        <taxon>Eukaryota</taxon>
        <taxon>Metazoa</taxon>
        <taxon>Ecdysozoa</taxon>
        <taxon>Nematoda</taxon>
        <taxon>Enoplea</taxon>
        <taxon>Dorylaimia</taxon>
        <taxon>Mermithida</taxon>
        <taxon>Mermithoidea</taxon>
        <taxon>Mermithidae</taxon>
        <taxon>Romanomermis</taxon>
    </lineage>
</organism>
<dbReference type="PANTHER" id="PTHR14211">
    <property type="entry name" value="GLIOMA SUPPRESSOR CANDIDATE REGION GENE 2"/>
    <property type="match status" value="1"/>
</dbReference>
<dbReference type="PANTHER" id="PTHR14211:SF7">
    <property type="entry name" value="RIBOSOME BIOGENESIS PROTEIN NOP53"/>
    <property type="match status" value="1"/>
</dbReference>
<dbReference type="GO" id="GO:0006364">
    <property type="term" value="P:rRNA processing"/>
    <property type="evidence" value="ECO:0007669"/>
    <property type="project" value="TreeGrafter"/>
</dbReference>
<evidence type="ECO:0000256" key="6">
    <source>
        <dbReference type="ARBA" id="ARBA00023242"/>
    </source>
</evidence>
<evidence type="ECO:0000256" key="5">
    <source>
        <dbReference type="ARBA" id="ARBA00022517"/>
    </source>
</evidence>
<proteinExistence type="inferred from homology"/>
<dbReference type="Proteomes" id="UP000887565">
    <property type="component" value="Unplaced"/>
</dbReference>
<comment type="similarity">
    <text evidence="3">Belongs to the NOP53 family.</text>
</comment>